<dbReference type="PANTHER" id="PTHR33067">
    <property type="entry name" value="RNA-DIRECTED DNA POLYMERASE-RELATED"/>
    <property type="match status" value="1"/>
</dbReference>
<proteinExistence type="predicted"/>
<reference evidence="1" key="1">
    <citation type="journal article" date="2019" name="Sci. Rep.">
        <title>Draft genome of Tanacetum cinerariifolium, the natural source of mosquito coil.</title>
        <authorList>
            <person name="Yamashiro T."/>
            <person name="Shiraishi A."/>
            <person name="Satake H."/>
            <person name="Nakayama K."/>
        </authorList>
    </citation>
    <scope>NUCLEOTIDE SEQUENCE</scope>
</reference>
<accession>A0A699LAF0</accession>
<sequence>MKLFLNYEEKDGEKIVKKELLVALKGETYFVKFIINPGEDDVEPGVILGRSFLRLARGIVDFGNEVITIYTDLDPFGDDSDNSNDSGDDWEAILEGVDFGDLSQLDVMDVPPYVCNTRKSSRNNVMLDKLKLDEEVENNEEEATEEVIKGYKTLREKNDQGVFVLPIYIEAKFDSFTLADTGLNINAKPMGILKDVLCQVRVTTILAKFLILDIPLDKDVPIVVGRSFLYTCGGIINTIKWTTSTFDGVCHQKFYVAAVRNKHKESDDDEVEYIRKIDKNGKPIYGLKFEKYLNCDDPIDGAITLQEAMNLFRKICEWKKLVAFIGSLCVPLQQMKWILNYFDNFIKCHTPT</sequence>
<dbReference type="AlphaFoldDB" id="A0A699LAF0"/>
<name>A0A699LAF0_TANCI</name>
<evidence type="ECO:0000313" key="1">
    <source>
        <dbReference type="EMBL" id="GFB28673.1"/>
    </source>
</evidence>
<gene>
    <name evidence="1" type="ORF">Tci_700644</name>
</gene>
<comment type="caution">
    <text evidence="1">The sequence shown here is derived from an EMBL/GenBank/DDBJ whole genome shotgun (WGS) entry which is preliminary data.</text>
</comment>
<organism evidence="1">
    <name type="scientific">Tanacetum cinerariifolium</name>
    <name type="common">Dalmatian daisy</name>
    <name type="synonym">Chrysanthemum cinerariifolium</name>
    <dbReference type="NCBI Taxonomy" id="118510"/>
    <lineage>
        <taxon>Eukaryota</taxon>
        <taxon>Viridiplantae</taxon>
        <taxon>Streptophyta</taxon>
        <taxon>Embryophyta</taxon>
        <taxon>Tracheophyta</taxon>
        <taxon>Spermatophyta</taxon>
        <taxon>Magnoliopsida</taxon>
        <taxon>eudicotyledons</taxon>
        <taxon>Gunneridae</taxon>
        <taxon>Pentapetalae</taxon>
        <taxon>asterids</taxon>
        <taxon>campanulids</taxon>
        <taxon>Asterales</taxon>
        <taxon>Asteraceae</taxon>
        <taxon>Asteroideae</taxon>
        <taxon>Anthemideae</taxon>
        <taxon>Anthemidinae</taxon>
        <taxon>Tanacetum</taxon>
    </lineage>
</organism>
<protein>
    <submittedName>
        <fullName evidence="1">Uncharacterized protein</fullName>
    </submittedName>
</protein>
<dbReference type="EMBL" id="BKCJ010593495">
    <property type="protein sequence ID" value="GFB28673.1"/>
    <property type="molecule type" value="Genomic_DNA"/>
</dbReference>
<dbReference type="PANTHER" id="PTHR33067:SF32">
    <property type="entry name" value="ASPARTIC PEPTIDASE DDI1-TYPE DOMAIN-CONTAINING PROTEIN"/>
    <property type="match status" value="1"/>
</dbReference>